<dbReference type="Proteomes" id="UP000640531">
    <property type="component" value="Unassembled WGS sequence"/>
</dbReference>
<evidence type="ECO:0000313" key="2">
    <source>
        <dbReference type="Proteomes" id="UP000640531"/>
    </source>
</evidence>
<keyword evidence="2" id="KW-1185">Reference proteome</keyword>
<protein>
    <submittedName>
        <fullName evidence="1">Uncharacterized protein</fullName>
    </submittedName>
</protein>
<evidence type="ECO:0000313" key="1">
    <source>
        <dbReference type="EMBL" id="MBD2568703.1"/>
    </source>
</evidence>
<comment type="caution">
    <text evidence="1">The sequence shown here is derived from an EMBL/GenBank/DDBJ whole genome shotgun (WGS) entry which is preliminary data.</text>
</comment>
<name>A0ABR8FGG8_9NOST</name>
<dbReference type="EMBL" id="JACJST010000010">
    <property type="protein sequence ID" value="MBD2568703.1"/>
    <property type="molecule type" value="Genomic_DNA"/>
</dbReference>
<gene>
    <name evidence="1" type="ORF">H6G59_12470</name>
</gene>
<reference evidence="1 2" key="1">
    <citation type="journal article" date="2020" name="ISME J.">
        <title>Comparative genomics reveals insights into cyanobacterial evolution and habitat adaptation.</title>
        <authorList>
            <person name="Chen M.Y."/>
            <person name="Teng W.K."/>
            <person name="Zhao L."/>
            <person name="Hu C.X."/>
            <person name="Zhou Y.K."/>
            <person name="Han B.P."/>
            <person name="Song L.R."/>
            <person name="Shu W.S."/>
        </authorList>
    </citation>
    <scope>NUCLEOTIDE SEQUENCE [LARGE SCALE GENOMIC DNA]</scope>
    <source>
        <strain evidence="1 2">FACHB-196</strain>
    </source>
</reference>
<dbReference type="RefSeq" id="WP_190714896.1">
    <property type="nucleotide sequence ID" value="NZ_JACJST010000010.1"/>
</dbReference>
<accession>A0ABR8FGG8</accession>
<proteinExistence type="predicted"/>
<organism evidence="1 2">
    <name type="scientific">Anabaena lutea FACHB-196</name>
    <dbReference type="NCBI Taxonomy" id="2692881"/>
    <lineage>
        <taxon>Bacteria</taxon>
        <taxon>Bacillati</taxon>
        <taxon>Cyanobacteriota</taxon>
        <taxon>Cyanophyceae</taxon>
        <taxon>Nostocales</taxon>
        <taxon>Nostocaceae</taxon>
        <taxon>Anabaena</taxon>
    </lineage>
</organism>
<sequence length="176" mass="21232">MSRLQRWLNMYFKKVNSDGSLKAEYIEQLYSYGFDNDYINEHGQGFKSEYEQLQQLDKKEPEPWINYTAYDFFTEEEKQQFNGDGSLKPEYVKYAHSIGISVQSLEEMERRKKIEVDNYNKLSARYAEQGINFGEQQMQARITDNKTYLQRRKQMEIDLRNFEDVDTLPFEQDTRY</sequence>